<dbReference type="Gene3D" id="3.40.830.10">
    <property type="entry name" value="LigB-like"/>
    <property type="match status" value="1"/>
</dbReference>
<dbReference type="PANTHER" id="PTHR11060">
    <property type="entry name" value="PROTEIN MEMO1"/>
    <property type="match status" value="1"/>
</dbReference>
<dbReference type="InterPro" id="IPR002737">
    <property type="entry name" value="MEMO1_fam"/>
</dbReference>
<dbReference type="CDD" id="cd07361">
    <property type="entry name" value="MEMO_like"/>
    <property type="match status" value="1"/>
</dbReference>
<evidence type="ECO:0000256" key="1">
    <source>
        <dbReference type="ARBA" id="ARBA00006315"/>
    </source>
</evidence>
<dbReference type="EMBL" id="JBGBPQ010000002">
    <property type="protein sequence ID" value="KAL1528231.1"/>
    <property type="molecule type" value="Genomic_DNA"/>
</dbReference>
<reference evidence="2 3" key="1">
    <citation type="journal article" date="2024" name="Science">
        <title>Giant polyketide synthase enzymes in the biosynthesis of giant marine polyether toxins.</title>
        <authorList>
            <person name="Fallon T.R."/>
            <person name="Shende V.V."/>
            <person name="Wierzbicki I.H."/>
            <person name="Pendleton A.L."/>
            <person name="Watervoot N.F."/>
            <person name="Auber R.P."/>
            <person name="Gonzalez D.J."/>
            <person name="Wisecaver J.H."/>
            <person name="Moore B.S."/>
        </authorList>
    </citation>
    <scope>NUCLEOTIDE SEQUENCE [LARGE SCALE GENOMIC DNA]</scope>
    <source>
        <strain evidence="2 3">12B1</strain>
    </source>
</reference>
<dbReference type="HAMAP" id="MF_00055">
    <property type="entry name" value="MEMO1"/>
    <property type="match status" value="1"/>
</dbReference>
<dbReference type="NCBIfam" id="TIGR04336">
    <property type="entry name" value="AmmeMemoSam_B"/>
    <property type="match status" value="1"/>
</dbReference>
<evidence type="ECO:0008006" key="4">
    <source>
        <dbReference type="Google" id="ProtNLM"/>
    </source>
</evidence>
<accession>A0AB34K1X0</accession>
<sequence>MAAREATHAGSWYSRDGARLAEELDGWLGEAARTCPPARALIAPHAGYAYSGAVAAWAYAHVDPTAVRRVFLLGPSHHVYTPRCALTGCAEYRTPLGSLKVDAEASDALRRTGEFEEMTKKADEEEHSLEMHLPYIVHVMRGREFGLVPVLVGALSEESEAKYGKLFSQYLTDPENLFVFSSDFCHWGRRFRFTPFSEKGKQIHQSIEQLDRQGMALVEAQDAAGFAAYLREFGNTICGRHPIAILLHALQACGSVEHKVKFVRYAMSSLCRSINDSSVSYASAVVHV</sequence>
<evidence type="ECO:0000313" key="2">
    <source>
        <dbReference type="EMBL" id="KAL1528231.1"/>
    </source>
</evidence>
<gene>
    <name evidence="2" type="ORF">AB1Y20_009589</name>
</gene>
<dbReference type="Proteomes" id="UP001515480">
    <property type="component" value="Unassembled WGS sequence"/>
</dbReference>
<comment type="similarity">
    <text evidence="1">Belongs to the MEMO1 family.</text>
</comment>
<dbReference type="AlphaFoldDB" id="A0AB34K1X0"/>
<evidence type="ECO:0000313" key="3">
    <source>
        <dbReference type="Proteomes" id="UP001515480"/>
    </source>
</evidence>
<keyword evidence="3" id="KW-1185">Reference proteome</keyword>
<organism evidence="2 3">
    <name type="scientific">Prymnesium parvum</name>
    <name type="common">Toxic golden alga</name>
    <dbReference type="NCBI Taxonomy" id="97485"/>
    <lineage>
        <taxon>Eukaryota</taxon>
        <taxon>Haptista</taxon>
        <taxon>Haptophyta</taxon>
        <taxon>Prymnesiophyceae</taxon>
        <taxon>Prymnesiales</taxon>
        <taxon>Prymnesiaceae</taxon>
        <taxon>Prymnesium</taxon>
    </lineage>
</organism>
<name>A0AB34K1X0_PRYPA</name>
<protein>
    <recommendedName>
        <fullName evidence="4">Protein MEMO1</fullName>
    </recommendedName>
</protein>
<dbReference type="Pfam" id="PF01875">
    <property type="entry name" value="Memo"/>
    <property type="match status" value="1"/>
</dbReference>
<proteinExistence type="inferred from homology"/>
<dbReference type="PANTHER" id="PTHR11060:SF0">
    <property type="entry name" value="PROTEIN MEMO1"/>
    <property type="match status" value="1"/>
</dbReference>
<comment type="caution">
    <text evidence="2">The sequence shown here is derived from an EMBL/GenBank/DDBJ whole genome shotgun (WGS) entry which is preliminary data.</text>
</comment>